<keyword evidence="6 11" id="KW-0963">Cytoplasm</keyword>
<reference evidence="13" key="1">
    <citation type="submission" date="2017-06" db="EMBL/GenBank/DDBJ databases">
        <authorList>
            <person name="Varghese N."/>
            <person name="Submissions S."/>
        </authorList>
    </citation>
    <scope>NUCLEOTIDE SEQUENCE [LARGE SCALE GENOMIC DNA]</scope>
    <source>
        <strain evidence="13">JAD2</strain>
    </source>
</reference>
<dbReference type="PANTHER" id="PTHR10683">
    <property type="entry name" value="TRANSALDOLASE"/>
    <property type="match status" value="1"/>
</dbReference>
<evidence type="ECO:0000256" key="5">
    <source>
        <dbReference type="ARBA" id="ARBA00013151"/>
    </source>
</evidence>
<dbReference type="NCBIfam" id="NF002881">
    <property type="entry name" value="PRK03343.1"/>
    <property type="match status" value="1"/>
</dbReference>
<dbReference type="InterPro" id="IPR004732">
    <property type="entry name" value="Transaldolase_2"/>
</dbReference>
<evidence type="ECO:0000256" key="3">
    <source>
        <dbReference type="ARBA" id="ARBA00004857"/>
    </source>
</evidence>
<evidence type="ECO:0000256" key="10">
    <source>
        <dbReference type="ARBA" id="ARBA00048810"/>
    </source>
</evidence>
<comment type="subcellular location">
    <subcellularLocation>
        <location evidence="2 11">Cytoplasm</location>
    </subcellularLocation>
</comment>
<comment type="pathway">
    <text evidence="3 11">Carbohydrate degradation; pentose phosphate pathway; D-glyceraldehyde 3-phosphate and beta-D-fructose 6-phosphate from D-ribose 5-phosphate and D-xylulose 5-phosphate (non-oxidative stage): step 2/3.</text>
</comment>
<dbReference type="UniPathway" id="UPA00115">
    <property type="reaction ID" value="UER00414"/>
</dbReference>
<dbReference type="CDD" id="cd00955">
    <property type="entry name" value="Transaldolase_like"/>
    <property type="match status" value="1"/>
</dbReference>
<protein>
    <recommendedName>
        <fullName evidence="5 11">Transaldolase</fullName>
        <ecNumber evidence="5 11">2.2.1.2</ecNumber>
    </recommendedName>
</protein>
<keyword evidence="8 11" id="KW-0570">Pentose shunt</keyword>
<comment type="catalytic activity">
    <reaction evidence="10 11">
        <text>D-sedoheptulose 7-phosphate + D-glyceraldehyde 3-phosphate = D-erythrose 4-phosphate + beta-D-fructose 6-phosphate</text>
        <dbReference type="Rhea" id="RHEA:17053"/>
        <dbReference type="ChEBI" id="CHEBI:16897"/>
        <dbReference type="ChEBI" id="CHEBI:57483"/>
        <dbReference type="ChEBI" id="CHEBI:57634"/>
        <dbReference type="ChEBI" id="CHEBI:59776"/>
        <dbReference type="EC" id="2.2.1.2"/>
    </reaction>
</comment>
<evidence type="ECO:0000256" key="6">
    <source>
        <dbReference type="ARBA" id="ARBA00022490"/>
    </source>
</evidence>
<keyword evidence="9 11" id="KW-0704">Schiff base</keyword>
<accession>A0A212PXC1</accession>
<dbReference type="HAMAP" id="MF_00493">
    <property type="entry name" value="Transaldolase_2"/>
    <property type="match status" value="1"/>
</dbReference>
<dbReference type="GO" id="GO:0006098">
    <property type="term" value="P:pentose-phosphate shunt"/>
    <property type="evidence" value="ECO:0007669"/>
    <property type="project" value="UniProtKB-UniRule"/>
</dbReference>
<dbReference type="PIRSF" id="PIRSF036915">
    <property type="entry name" value="Trnald_Bac_Plnt"/>
    <property type="match status" value="1"/>
</dbReference>
<evidence type="ECO:0000256" key="7">
    <source>
        <dbReference type="ARBA" id="ARBA00022679"/>
    </source>
</evidence>
<proteinExistence type="inferred from homology"/>
<dbReference type="SUPFAM" id="SSF51569">
    <property type="entry name" value="Aldolase"/>
    <property type="match status" value="1"/>
</dbReference>
<dbReference type="InterPro" id="IPR013785">
    <property type="entry name" value="Aldolase_TIM"/>
</dbReference>
<dbReference type="Pfam" id="PF00923">
    <property type="entry name" value="TAL_FSA"/>
    <property type="match status" value="1"/>
</dbReference>
<comment type="similarity">
    <text evidence="4 11">Belongs to the transaldolase family. Type 2 subfamily.</text>
</comment>
<dbReference type="InParanoid" id="A0A212PXC1"/>
<dbReference type="InterPro" id="IPR001585">
    <property type="entry name" value="TAL/FSA"/>
</dbReference>
<dbReference type="GO" id="GO:0005737">
    <property type="term" value="C:cytoplasm"/>
    <property type="evidence" value="ECO:0007669"/>
    <property type="project" value="UniProtKB-SubCell"/>
</dbReference>
<dbReference type="EC" id="2.2.1.2" evidence="5 11"/>
<keyword evidence="13" id="KW-1185">Reference proteome</keyword>
<evidence type="ECO:0000256" key="2">
    <source>
        <dbReference type="ARBA" id="ARBA00004496"/>
    </source>
</evidence>
<comment type="function">
    <text evidence="1 11">Transaldolase is important for the balance of metabolites in the pentose-phosphate pathway.</text>
</comment>
<feature type="active site" description="Schiff-base intermediate with substrate" evidence="11">
    <location>
        <position position="141"/>
    </location>
</feature>
<evidence type="ECO:0000313" key="13">
    <source>
        <dbReference type="Proteomes" id="UP000197025"/>
    </source>
</evidence>
<dbReference type="Gene3D" id="3.20.20.70">
    <property type="entry name" value="Aldolase class I"/>
    <property type="match status" value="1"/>
</dbReference>
<evidence type="ECO:0000313" key="12">
    <source>
        <dbReference type="EMBL" id="SNB51640.1"/>
    </source>
</evidence>
<evidence type="ECO:0000256" key="8">
    <source>
        <dbReference type="ARBA" id="ARBA00023126"/>
    </source>
</evidence>
<evidence type="ECO:0000256" key="4">
    <source>
        <dbReference type="ARBA" id="ARBA00008426"/>
    </source>
</evidence>
<sequence length="373" mass="41010">MMAPLTELRARGQSVWLDEIRREWLEDGTLKELIRRGVTGLTSNPTIFERAITTSMAYDAAIRSHLTQDPEMETTALYEALAVEDIRMAADLLRPVYEATEGGDGYVSLEVSPHLAHDTEGTIAEARRLWRAVNRPNLMIKVPATPAGIPAIEALIAEGVNVNVTLIFSPTHYEAAAEAYWRGLRRRAERGGDPRSVASVASFFVSRIDTAVDRALEALGTPEALALRGRIAVAVAKQVYRRFRERFLPEAFPELAGRGARAQRVLWASTSTKNPAYSDVKYVEELIGPDTVNTMPMATLQAFEDHGRVSGDTALEGWEAAKADLATLARLGIDLEVILEQLQVEGVAAFARSYDALLAALEEKRAQLLSILK</sequence>
<dbReference type="AlphaFoldDB" id="A0A212PXC1"/>
<dbReference type="GO" id="GO:0004801">
    <property type="term" value="F:transaldolase activity"/>
    <property type="evidence" value="ECO:0007669"/>
    <property type="project" value="UniProtKB-UniRule"/>
</dbReference>
<dbReference type="InterPro" id="IPR018225">
    <property type="entry name" value="Transaldolase_AS"/>
</dbReference>
<keyword evidence="7 11" id="KW-0808">Transferase</keyword>
<dbReference type="EMBL" id="FYEK01000003">
    <property type="protein sequence ID" value="SNB51640.1"/>
    <property type="molecule type" value="Genomic_DNA"/>
</dbReference>
<evidence type="ECO:0000256" key="1">
    <source>
        <dbReference type="ARBA" id="ARBA00003518"/>
    </source>
</evidence>
<dbReference type="NCBIfam" id="TIGR00876">
    <property type="entry name" value="tal_mycobact"/>
    <property type="match status" value="1"/>
</dbReference>
<evidence type="ECO:0000256" key="9">
    <source>
        <dbReference type="ARBA" id="ARBA00023270"/>
    </source>
</evidence>
<evidence type="ECO:0000256" key="11">
    <source>
        <dbReference type="HAMAP-Rule" id="MF_00493"/>
    </source>
</evidence>
<organism evidence="12 13">
    <name type="scientific">Thermoflexus hugenholtzii JAD2</name>
    <dbReference type="NCBI Taxonomy" id="877466"/>
    <lineage>
        <taxon>Bacteria</taxon>
        <taxon>Bacillati</taxon>
        <taxon>Chloroflexota</taxon>
        <taxon>Thermoflexia</taxon>
        <taxon>Thermoflexales</taxon>
        <taxon>Thermoflexaceae</taxon>
        <taxon>Thermoflexus</taxon>
    </lineage>
</organism>
<name>A0A212PXC1_9CHLR</name>
<dbReference type="PROSITE" id="PS00958">
    <property type="entry name" value="TRANSALDOLASE_2"/>
    <property type="match status" value="1"/>
</dbReference>
<gene>
    <name evidence="11" type="primary">tal</name>
    <name evidence="12" type="ORF">SAMN02746019_00021840</name>
</gene>
<dbReference type="GO" id="GO:0005975">
    <property type="term" value="P:carbohydrate metabolic process"/>
    <property type="evidence" value="ECO:0007669"/>
    <property type="project" value="InterPro"/>
</dbReference>
<dbReference type="PANTHER" id="PTHR10683:SF31">
    <property type="entry name" value="TRANSALDOLASE"/>
    <property type="match status" value="1"/>
</dbReference>
<dbReference type="Proteomes" id="UP000197025">
    <property type="component" value="Unassembled WGS sequence"/>
</dbReference>